<evidence type="ECO:0000313" key="1">
    <source>
        <dbReference type="EMBL" id="KUY20236.1"/>
    </source>
</evidence>
<protein>
    <submittedName>
        <fullName evidence="1">Four helix bundle protein</fullName>
    </submittedName>
</protein>
<gene>
    <name evidence="1" type="ORF">ATB95_04815</name>
</gene>
<dbReference type="EMBL" id="LNOI01000001">
    <property type="protein sequence ID" value="KUY20236.1"/>
    <property type="molecule type" value="Genomic_DNA"/>
</dbReference>
<sequence>MTDIKSHKDLKVWQESMDLVTDIYELVQNFPAEEKYNITSQIKRSAVSIPSNIAEGAGRKSNLEFIQFLNIASGSLSELETQLEIAIRLKFITENEELFKKIIFIRIMITNLKKSLGNKPSSPL</sequence>
<dbReference type="SUPFAM" id="SSF158446">
    <property type="entry name" value="IVS-encoded protein-like"/>
    <property type="match status" value="1"/>
</dbReference>
<name>A0AAQ1SZX7_ELIMR</name>
<dbReference type="Pfam" id="PF05635">
    <property type="entry name" value="23S_rRNA_IVP"/>
    <property type="match status" value="1"/>
</dbReference>
<dbReference type="RefSeq" id="WP_059155310.1">
    <property type="nucleotide sequence ID" value="NZ_CP140570.1"/>
</dbReference>
<dbReference type="Proteomes" id="UP000064412">
    <property type="component" value="Unassembled WGS sequence"/>
</dbReference>
<dbReference type="NCBIfam" id="TIGR02436">
    <property type="entry name" value="four helix bundle protein"/>
    <property type="match status" value="1"/>
</dbReference>
<dbReference type="GeneID" id="66582829"/>
<dbReference type="InterPro" id="IPR012657">
    <property type="entry name" value="23S_rRNA-intervening_sequence"/>
</dbReference>
<dbReference type="PANTHER" id="PTHR38471:SF2">
    <property type="entry name" value="FOUR HELIX BUNDLE PROTEIN"/>
    <property type="match status" value="1"/>
</dbReference>
<dbReference type="Gene3D" id="1.20.1440.60">
    <property type="entry name" value="23S rRNA-intervening sequence"/>
    <property type="match status" value="1"/>
</dbReference>
<accession>A0AAQ1SZX7</accession>
<organism evidence="1 2">
    <name type="scientific">Elizabethkingia miricola</name>
    <name type="common">Chryseobacterium miricola</name>
    <dbReference type="NCBI Taxonomy" id="172045"/>
    <lineage>
        <taxon>Bacteria</taxon>
        <taxon>Pseudomonadati</taxon>
        <taxon>Bacteroidota</taxon>
        <taxon>Flavobacteriia</taxon>
        <taxon>Flavobacteriales</taxon>
        <taxon>Weeksellaceae</taxon>
        <taxon>Elizabethkingia</taxon>
    </lineage>
</organism>
<dbReference type="PANTHER" id="PTHR38471">
    <property type="entry name" value="FOUR HELIX BUNDLE PROTEIN"/>
    <property type="match status" value="1"/>
</dbReference>
<dbReference type="CDD" id="cd16377">
    <property type="entry name" value="23S_rRNA_IVP_like"/>
    <property type="match status" value="1"/>
</dbReference>
<proteinExistence type="predicted"/>
<dbReference type="InterPro" id="IPR036583">
    <property type="entry name" value="23S_rRNA_IVS_sf"/>
</dbReference>
<comment type="caution">
    <text evidence="1">The sequence shown here is derived from an EMBL/GenBank/DDBJ whole genome shotgun (WGS) entry which is preliminary data.</text>
</comment>
<reference evidence="1 2" key="1">
    <citation type="submission" date="2015-11" db="EMBL/GenBank/DDBJ databases">
        <authorList>
            <person name="Nicholson A.C."/>
            <person name="Humrighouse B.W."/>
            <person name="Graziano J."/>
            <person name="Lasker B."/>
            <person name="Whitney A.M."/>
            <person name="Mcquiston J.R."/>
        </authorList>
    </citation>
    <scope>NUCLEOTIDE SEQUENCE [LARGE SCALE GENOMIC DNA]</scope>
    <source>
        <strain evidence="1 2">G4071</strain>
    </source>
</reference>
<evidence type="ECO:0000313" key="2">
    <source>
        <dbReference type="Proteomes" id="UP000064412"/>
    </source>
</evidence>
<dbReference type="AlphaFoldDB" id="A0AAQ1SZX7"/>